<organism evidence="10 11">
    <name type="scientific">Galeopterus variegatus</name>
    <name type="common">Malayan flying lemur</name>
    <name type="synonym">Cynocephalus variegatus</name>
    <dbReference type="NCBI Taxonomy" id="482537"/>
    <lineage>
        <taxon>Eukaryota</taxon>
        <taxon>Metazoa</taxon>
        <taxon>Chordata</taxon>
        <taxon>Craniata</taxon>
        <taxon>Vertebrata</taxon>
        <taxon>Euteleostomi</taxon>
        <taxon>Mammalia</taxon>
        <taxon>Eutheria</taxon>
        <taxon>Euarchontoglires</taxon>
        <taxon>Dermoptera</taxon>
        <taxon>Cynocephalidae</taxon>
        <taxon>Galeopterus</taxon>
    </lineage>
</organism>
<dbReference type="CDD" id="cd00078">
    <property type="entry name" value="HECTc"/>
    <property type="match status" value="1"/>
</dbReference>
<reference evidence="11" key="1">
    <citation type="submission" date="2025-08" db="UniProtKB">
        <authorList>
            <consortium name="RefSeq"/>
        </authorList>
    </citation>
    <scope>IDENTIFICATION</scope>
</reference>
<feature type="domain" description="WW" evidence="8">
    <location>
        <begin position="840"/>
        <end position="873"/>
    </location>
</feature>
<gene>
    <name evidence="11" type="primary">NEDD4</name>
</gene>
<accession>A0ABM0RP57</accession>
<dbReference type="InterPro" id="IPR050409">
    <property type="entry name" value="E3_ubiq-protein_ligase"/>
</dbReference>
<feature type="region of interest" description="Disordered" evidence="7">
    <location>
        <begin position="794"/>
        <end position="830"/>
    </location>
</feature>
<dbReference type="SUPFAM" id="SSF51045">
    <property type="entry name" value="WW domain"/>
    <property type="match status" value="4"/>
</dbReference>
<evidence type="ECO:0000313" key="11">
    <source>
        <dbReference type="RefSeq" id="XP_008582398.1"/>
    </source>
</evidence>
<dbReference type="Pfam" id="PF00632">
    <property type="entry name" value="HECT"/>
    <property type="match status" value="1"/>
</dbReference>
<dbReference type="Gene3D" id="2.20.70.10">
    <property type="match status" value="3"/>
</dbReference>
<dbReference type="Gene3D" id="3.90.1750.10">
    <property type="entry name" value="Hect, E3 ligase catalytic domains"/>
    <property type="match status" value="1"/>
</dbReference>
<evidence type="ECO:0000256" key="3">
    <source>
        <dbReference type="ARBA" id="ARBA00012485"/>
    </source>
</evidence>
<keyword evidence="5 6" id="KW-0833">Ubl conjugation pathway</keyword>
<feature type="compositionally biased region" description="Low complexity" evidence="7">
    <location>
        <begin position="806"/>
        <end position="825"/>
    </location>
</feature>
<comment type="catalytic activity">
    <reaction evidence="1">
        <text>S-ubiquitinyl-[E2 ubiquitin-conjugating enzyme]-L-cysteine + [acceptor protein]-L-lysine = [E2 ubiquitin-conjugating enzyme]-L-cysteine + N(6)-ubiquitinyl-[acceptor protein]-L-lysine.</text>
        <dbReference type="EC" id="2.3.2.26"/>
    </reaction>
</comment>
<dbReference type="RefSeq" id="XP_008582398.1">
    <property type="nucleotide sequence ID" value="XM_008584176.1"/>
</dbReference>
<dbReference type="Gene3D" id="2.60.40.150">
    <property type="entry name" value="C2 domain"/>
    <property type="match status" value="1"/>
</dbReference>
<keyword evidence="10" id="KW-1185">Reference proteome</keyword>
<evidence type="ECO:0000256" key="7">
    <source>
        <dbReference type="SAM" id="MobiDB-lite"/>
    </source>
</evidence>
<evidence type="ECO:0000256" key="2">
    <source>
        <dbReference type="ARBA" id="ARBA00004906"/>
    </source>
</evidence>
<feature type="active site" description="Glycyl thioester intermediate" evidence="6">
    <location>
        <position position="1286"/>
    </location>
</feature>
<sequence>MAQSLRLHFAARRSNTYPLSETSGDDLGSHVHMCFKRPTRISMSNVVQMKLTPRQTALAPLIKENVKSQERSSVPSSENVNKKSSCLQISLQPTRYSGCLQSSSVLANDDDASFTCVLKDGIYSSAVVDNELNAVNDGNLLSSSAICSGSLSNFSTNDNGSYSSNGSDCGSCASITSGGSYTNSVISDSSGFTFPPSDGTFFGGNLSSDSASNRSVPNRNTTPCEIFSRSTSTVPFVQDDLEHGIEIMKLPVSRNTKIPLKRCSSLVIFPTSPSDTPPTSPSASTFPSKGSYQTSHQFTISPSEIAHNEDGSSAKGFLSTAVNGVRLSKTICTPGEVRDIRPLHVKGSLQKKIVISNNSPKQTVCEKSSEGYSCVSVHFTQQKATTLDCETTNGDCKPEMSEIKLNSDSESIKLMHRTSACLPSSQNVDYQISISGELGRPNSQINKNHAILQRSISLGGTYPNISCLSSLKHNCSKGGPSQLLIKFASGNESKVDNLSRDSKRDFTDELSNSCKTRDDFLGQVDVPLYPLPTENPRMERPYTFKDFVLHPRSHKSRVKGYLRLKMTYLPKTNGSEEDNAEQAEELEPGWVVLDQPDAACHLQQQQEPSPLPPGWEERQDILGRTYYVNHESRRTQWKRPTPQDNLTDAENGNIQLQAQRAFTTRRQISEEAESVDIRDPSESWEIIREDEATTYSNQAFPSPPPSSNLDVQTHLAEELNARFTIYGNSATSQPVSSSNHSNRRSSLQAYTFEEQPTLPVLLPTSSGLPPGWEEKQDERGRSYYVDHNSRTTTWTKPTVQATMETSQLPSSQSSSASPQPQVPTSDAAQQLTQPSEIEQGFLPKGWEVRHAPSGRPFFIDHNTKTTTWEDPRLKIPAHLRGKTSLDPSSDLGPLPPGWEERTHTDGRIFYINHNIKRTQWEDPRLQNVAITGPAVPYSRDYKRKYEFFRRKLKKQNDIPNKFEMKLRRATVLEDSYRRIMGVKRADFLKARLWVEFDGEKGLDYGGVAREWFFLISKEMFNPYYGLFEYSATDNYTLQINPNSGLCNEDHLSYFKFIGRVAGMAVYHGKLLDGFFIRPFYKMMLHKPITLHDMESVDSEYYNSLRWILENDPTELDLRFIIDEELFGQTHQHELKNGGSEIVVTNKNKKEYIYLVIQWRFVNRVQKQMAAFKEGFFELIPQDLIKIFDENELELLMCGLGDVDVNDWKEHTKYKNGYSVNHQVIQWFWKAVLMMDSEKRIRLLQFVTGTSRVPMNGFAELYGSNGPQSFTVEQWGTPEKLPRAHTCFNRLDLPPYESFEELWDKLQMAIENTQGFDGID</sequence>
<dbReference type="InterPro" id="IPR000569">
    <property type="entry name" value="HECT_dom"/>
</dbReference>
<feature type="domain" description="WW" evidence="8">
    <location>
        <begin position="766"/>
        <end position="799"/>
    </location>
</feature>
<evidence type="ECO:0000259" key="8">
    <source>
        <dbReference type="PROSITE" id="PS50020"/>
    </source>
</evidence>
<feature type="compositionally biased region" description="Polar residues" evidence="7">
    <location>
        <begin position="794"/>
        <end position="805"/>
    </location>
</feature>
<feature type="domain" description="WW" evidence="8">
    <location>
        <begin position="892"/>
        <end position="925"/>
    </location>
</feature>
<feature type="domain" description="WW" evidence="8">
    <location>
        <begin position="609"/>
        <end position="642"/>
    </location>
</feature>
<evidence type="ECO:0000256" key="6">
    <source>
        <dbReference type="PROSITE-ProRule" id="PRU00104"/>
    </source>
</evidence>
<evidence type="ECO:0000256" key="1">
    <source>
        <dbReference type="ARBA" id="ARBA00000885"/>
    </source>
</evidence>
<dbReference type="Proteomes" id="UP000694923">
    <property type="component" value="Unplaced"/>
</dbReference>
<name>A0ABM0RP57_GALVR</name>
<dbReference type="Gene3D" id="3.30.2410.10">
    <property type="entry name" value="Hect, E3 ligase catalytic domain"/>
    <property type="match status" value="1"/>
</dbReference>
<dbReference type="InterPro" id="IPR036020">
    <property type="entry name" value="WW_dom_sf"/>
</dbReference>
<keyword evidence="4" id="KW-0808">Transferase</keyword>
<evidence type="ECO:0000259" key="9">
    <source>
        <dbReference type="PROSITE" id="PS50237"/>
    </source>
</evidence>
<protein>
    <recommendedName>
        <fullName evidence="3">HECT-type E3 ubiquitin transferase</fullName>
        <ecNumber evidence="3">2.3.2.26</ecNumber>
    </recommendedName>
</protein>
<proteinExistence type="predicted"/>
<dbReference type="InterPro" id="IPR035892">
    <property type="entry name" value="C2_domain_sf"/>
</dbReference>
<dbReference type="Pfam" id="PF00397">
    <property type="entry name" value="WW"/>
    <property type="match status" value="4"/>
</dbReference>
<evidence type="ECO:0000313" key="10">
    <source>
        <dbReference type="Proteomes" id="UP000694923"/>
    </source>
</evidence>
<dbReference type="InterPro" id="IPR035983">
    <property type="entry name" value="Hect_E3_ubiquitin_ligase"/>
</dbReference>
<dbReference type="Gene3D" id="3.30.2160.10">
    <property type="entry name" value="Hect, E3 ligase catalytic domain"/>
    <property type="match status" value="1"/>
</dbReference>
<dbReference type="CDD" id="cd00201">
    <property type="entry name" value="WW"/>
    <property type="match status" value="4"/>
</dbReference>
<dbReference type="InterPro" id="IPR001202">
    <property type="entry name" value="WW_dom"/>
</dbReference>
<feature type="region of interest" description="Disordered" evidence="7">
    <location>
        <begin position="271"/>
        <end position="293"/>
    </location>
</feature>
<evidence type="ECO:0000256" key="4">
    <source>
        <dbReference type="ARBA" id="ARBA00022679"/>
    </source>
</evidence>
<dbReference type="PANTHER" id="PTHR11254">
    <property type="entry name" value="HECT DOMAIN UBIQUITIN-PROTEIN LIGASE"/>
    <property type="match status" value="1"/>
</dbReference>
<dbReference type="SMART" id="SM00119">
    <property type="entry name" value="HECTc"/>
    <property type="match status" value="1"/>
</dbReference>
<dbReference type="PROSITE" id="PS50237">
    <property type="entry name" value="HECT"/>
    <property type="match status" value="1"/>
</dbReference>
<dbReference type="SUPFAM" id="SSF56204">
    <property type="entry name" value="Hect, E3 ligase catalytic domain"/>
    <property type="match status" value="1"/>
</dbReference>
<evidence type="ECO:0000256" key="5">
    <source>
        <dbReference type="ARBA" id="ARBA00022786"/>
    </source>
</evidence>
<dbReference type="PROSITE" id="PS01159">
    <property type="entry name" value="WW_DOMAIN_1"/>
    <property type="match status" value="4"/>
</dbReference>
<dbReference type="PANTHER" id="PTHR11254:SF282">
    <property type="entry name" value="E3 UBIQUITIN-PROTEIN LIGASE NEDD4"/>
    <property type="match status" value="1"/>
</dbReference>
<feature type="domain" description="HECT" evidence="9">
    <location>
        <begin position="984"/>
        <end position="1318"/>
    </location>
</feature>
<feature type="region of interest" description="Disordered" evidence="7">
    <location>
        <begin position="752"/>
        <end position="779"/>
    </location>
</feature>
<comment type="pathway">
    <text evidence="2">Protein modification; protein ubiquitination.</text>
</comment>
<dbReference type="EC" id="2.3.2.26" evidence="3"/>
<dbReference type="GeneID" id="103599968"/>
<dbReference type="PROSITE" id="PS50020">
    <property type="entry name" value="WW_DOMAIN_2"/>
    <property type="match status" value="4"/>
</dbReference>
<dbReference type="SMART" id="SM00456">
    <property type="entry name" value="WW"/>
    <property type="match status" value="4"/>
</dbReference>